<dbReference type="PROSITE" id="PS50931">
    <property type="entry name" value="HTH_LYSR"/>
    <property type="match status" value="1"/>
</dbReference>
<dbReference type="EMBL" id="FXAT01000005">
    <property type="protein sequence ID" value="SMG50028.1"/>
    <property type="molecule type" value="Genomic_DNA"/>
</dbReference>
<evidence type="ECO:0000256" key="2">
    <source>
        <dbReference type="ARBA" id="ARBA00023015"/>
    </source>
</evidence>
<keyword evidence="3" id="KW-0238">DNA-binding</keyword>
<dbReference type="InterPro" id="IPR000847">
    <property type="entry name" value="LysR_HTH_N"/>
</dbReference>
<organism evidence="6 7">
    <name type="scientific">Paraburkholderia susongensis</name>
    <dbReference type="NCBI Taxonomy" id="1515439"/>
    <lineage>
        <taxon>Bacteria</taxon>
        <taxon>Pseudomonadati</taxon>
        <taxon>Pseudomonadota</taxon>
        <taxon>Betaproteobacteria</taxon>
        <taxon>Burkholderiales</taxon>
        <taxon>Burkholderiaceae</taxon>
        <taxon>Paraburkholderia</taxon>
    </lineage>
</organism>
<keyword evidence="7" id="KW-1185">Reference proteome</keyword>
<dbReference type="SUPFAM" id="SSF46785">
    <property type="entry name" value="Winged helix' DNA-binding domain"/>
    <property type="match status" value="1"/>
</dbReference>
<dbReference type="AlphaFoldDB" id="A0A1X7L855"/>
<keyword evidence="4" id="KW-0804">Transcription</keyword>
<accession>A0A1X7L855</accession>
<comment type="similarity">
    <text evidence="1">Belongs to the LysR transcriptional regulatory family.</text>
</comment>
<evidence type="ECO:0000256" key="4">
    <source>
        <dbReference type="ARBA" id="ARBA00023163"/>
    </source>
</evidence>
<evidence type="ECO:0000256" key="1">
    <source>
        <dbReference type="ARBA" id="ARBA00009437"/>
    </source>
</evidence>
<dbReference type="Gene3D" id="1.10.10.10">
    <property type="entry name" value="Winged helix-like DNA-binding domain superfamily/Winged helix DNA-binding domain"/>
    <property type="match status" value="1"/>
</dbReference>
<gene>
    <name evidence="6" type="ORF">SAMN06265784_105220</name>
</gene>
<reference evidence="7" key="1">
    <citation type="submission" date="2017-04" db="EMBL/GenBank/DDBJ databases">
        <authorList>
            <person name="Varghese N."/>
            <person name="Submissions S."/>
        </authorList>
    </citation>
    <scope>NUCLEOTIDE SEQUENCE [LARGE SCALE GENOMIC DNA]</scope>
    <source>
        <strain evidence="7">LMG 29540</strain>
    </source>
</reference>
<dbReference type="STRING" id="1515439.SAMN06265784_105220"/>
<evidence type="ECO:0000313" key="7">
    <source>
        <dbReference type="Proteomes" id="UP000193228"/>
    </source>
</evidence>
<proteinExistence type="inferred from homology"/>
<dbReference type="Gene3D" id="3.40.190.290">
    <property type="match status" value="1"/>
</dbReference>
<dbReference type="GO" id="GO:0003700">
    <property type="term" value="F:DNA-binding transcription factor activity"/>
    <property type="evidence" value="ECO:0007669"/>
    <property type="project" value="InterPro"/>
</dbReference>
<feature type="domain" description="HTH lysR-type" evidence="5">
    <location>
        <begin position="5"/>
        <end position="62"/>
    </location>
</feature>
<evidence type="ECO:0000259" key="5">
    <source>
        <dbReference type="PROSITE" id="PS50931"/>
    </source>
</evidence>
<dbReference type="GO" id="GO:0043565">
    <property type="term" value="F:sequence-specific DNA binding"/>
    <property type="evidence" value="ECO:0007669"/>
    <property type="project" value="TreeGrafter"/>
</dbReference>
<evidence type="ECO:0000256" key="3">
    <source>
        <dbReference type="ARBA" id="ARBA00023125"/>
    </source>
</evidence>
<name>A0A1X7L855_9BURK</name>
<sequence>MTQITDLNDLRIFAEVVGHGSFTAAARALGTQTSKLSRRVRALEEELQVRLLNRTSRSLSLTETGRQFYQHCVAVVAESKAAKDIVEQTLTTPQGTVRVSCPLALLSAGVSAIIARYVEDNPQVQVLLDATNRRVDVVEEGLDFAIRVRLPPLENTDLAVRQLGLSIHILVASPELAARYPAPSSIDSLKEWPTLAMASSSGRFAWNLVDAKGEAMSWTHQPRLATDDLASLRIAAIQGVGVALLPRELVGEDLQAGRLRQLLPDLATTPGLVHAIFATRRGMVPAVRHLLDALVAGFGALNEKWYGGR</sequence>
<dbReference type="RefSeq" id="WP_085485224.1">
    <property type="nucleotide sequence ID" value="NZ_FXAT01000005.1"/>
</dbReference>
<dbReference type="FunFam" id="1.10.10.10:FF:000001">
    <property type="entry name" value="LysR family transcriptional regulator"/>
    <property type="match status" value="1"/>
</dbReference>
<keyword evidence="2" id="KW-0805">Transcription regulation</keyword>
<dbReference type="SUPFAM" id="SSF53850">
    <property type="entry name" value="Periplasmic binding protein-like II"/>
    <property type="match status" value="1"/>
</dbReference>
<dbReference type="PANTHER" id="PTHR30537">
    <property type="entry name" value="HTH-TYPE TRANSCRIPTIONAL REGULATOR"/>
    <property type="match status" value="1"/>
</dbReference>
<dbReference type="InterPro" id="IPR036390">
    <property type="entry name" value="WH_DNA-bd_sf"/>
</dbReference>
<dbReference type="InterPro" id="IPR005119">
    <property type="entry name" value="LysR_subst-bd"/>
</dbReference>
<dbReference type="Pfam" id="PF03466">
    <property type="entry name" value="LysR_substrate"/>
    <property type="match status" value="1"/>
</dbReference>
<dbReference type="InterPro" id="IPR036388">
    <property type="entry name" value="WH-like_DNA-bd_sf"/>
</dbReference>
<dbReference type="InterPro" id="IPR058163">
    <property type="entry name" value="LysR-type_TF_proteobact-type"/>
</dbReference>
<dbReference type="GO" id="GO:0006351">
    <property type="term" value="P:DNA-templated transcription"/>
    <property type="evidence" value="ECO:0007669"/>
    <property type="project" value="TreeGrafter"/>
</dbReference>
<dbReference type="Proteomes" id="UP000193228">
    <property type="component" value="Unassembled WGS sequence"/>
</dbReference>
<dbReference type="Pfam" id="PF00126">
    <property type="entry name" value="HTH_1"/>
    <property type="match status" value="1"/>
</dbReference>
<evidence type="ECO:0000313" key="6">
    <source>
        <dbReference type="EMBL" id="SMG50028.1"/>
    </source>
</evidence>
<dbReference type="OrthoDB" id="5671700at2"/>
<dbReference type="PANTHER" id="PTHR30537:SF31">
    <property type="entry name" value="TRANSCRIPTIONAL REGULATOR, LYSR FAMILY"/>
    <property type="match status" value="1"/>
</dbReference>
<protein>
    <submittedName>
        <fullName evidence="6">Transcriptional regulator, LysR family</fullName>
    </submittedName>
</protein>